<sequence length="69" mass="7923">MKLPQIKASCPPQDARFESRTQHILMMRKLKTKLEVTSSDTVNHGTSTNQSILSTSEMSKRRKYTQIVE</sequence>
<name>A0AAV4P956_CAEEX</name>
<feature type="compositionally biased region" description="Polar residues" evidence="1">
    <location>
        <begin position="36"/>
        <end position="57"/>
    </location>
</feature>
<gene>
    <name evidence="2" type="ORF">CEXT_570091</name>
</gene>
<dbReference type="EMBL" id="BPLR01021694">
    <property type="protein sequence ID" value="GIX92459.1"/>
    <property type="molecule type" value="Genomic_DNA"/>
</dbReference>
<dbReference type="AlphaFoldDB" id="A0AAV4P956"/>
<evidence type="ECO:0000313" key="3">
    <source>
        <dbReference type="Proteomes" id="UP001054945"/>
    </source>
</evidence>
<evidence type="ECO:0000256" key="1">
    <source>
        <dbReference type="SAM" id="MobiDB-lite"/>
    </source>
</evidence>
<feature type="compositionally biased region" description="Basic residues" evidence="1">
    <location>
        <begin position="60"/>
        <end position="69"/>
    </location>
</feature>
<evidence type="ECO:0000313" key="2">
    <source>
        <dbReference type="EMBL" id="GIX92459.1"/>
    </source>
</evidence>
<proteinExistence type="predicted"/>
<protein>
    <submittedName>
        <fullName evidence="2">Uncharacterized protein</fullName>
    </submittedName>
</protein>
<keyword evidence="3" id="KW-1185">Reference proteome</keyword>
<comment type="caution">
    <text evidence="2">The sequence shown here is derived from an EMBL/GenBank/DDBJ whole genome shotgun (WGS) entry which is preliminary data.</text>
</comment>
<reference evidence="2 3" key="1">
    <citation type="submission" date="2021-06" db="EMBL/GenBank/DDBJ databases">
        <title>Caerostris extrusa draft genome.</title>
        <authorList>
            <person name="Kono N."/>
            <person name="Arakawa K."/>
        </authorList>
    </citation>
    <scope>NUCLEOTIDE SEQUENCE [LARGE SCALE GENOMIC DNA]</scope>
</reference>
<feature type="region of interest" description="Disordered" evidence="1">
    <location>
        <begin position="36"/>
        <end position="69"/>
    </location>
</feature>
<dbReference type="Proteomes" id="UP001054945">
    <property type="component" value="Unassembled WGS sequence"/>
</dbReference>
<accession>A0AAV4P956</accession>
<organism evidence="2 3">
    <name type="scientific">Caerostris extrusa</name>
    <name type="common">Bark spider</name>
    <name type="synonym">Caerostris bankana</name>
    <dbReference type="NCBI Taxonomy" id="172846"/>
    <lineage>
        <taxon>Eukaryota</taxon>
        <taxon>Metazoa</taxon>
        <taxon>Ecdysozoa</taxon>
        <taxon>Arthropoda</taxon>
        <taxon>Chelicerata</taxon>
        <taxon>Arachnida</taxon>
        <taxon>Araneae</taxon>
        <taxon>Araneomorphae</taxon>
        <taxon>Entelegynae</taxon>
        <taxon>Araneoidea</taxon>
        <taxon>Araneidae</taxon>
        <taxon>Caerostris</taxon>
    </lineage>
</organism>